<protein>
    <submittedName>
        <fullName evidence="1">Uncharacterized protein</fullName>
    </submittedName>
</protein>
<gene>
    <name evidence="1" type="ORF">CALMAC_LOCUS5005</name>
</gene>
<keyword evidence="2" id="KW-1185">Reference proteome</keyword>
<name>A0A653C0J8_CALMS</name>
<dbReference type="EMBL" id="CAACVG010006685">
    <property type="protein sequence ID" value="VEN41031.1"/>
    <property type="molecule type" value="Genomic_DNA"/>
</dbReference>
<proteinExistence type="predicted"/>
<evidence type="ECO:0000313" key="1">
    <source>
        <dbReference type="EMBL" id="VEN41031.1"/>
    </source>
</evidence>
<dbReference type="AlphaFoldDB" id="A0A653C0J8"/>
<evidence type="ECO:0000313" key="2">
    <source>
        <dbReference type="Proteomes" id="UP000410492"/>
    </source>
</evidence>
<sequence length="53" mass="5851">CTDTCYAQTSADVFCNTVHATRTDYLIRRFIFVLIAEVVGAVAAGEEDNRHSV</sequence>
<reference evidence="1 2" key="1">
    <citation type="submission" date="2019-01" db="EMBL/GenBank/DDBJ databases">
        <authorList>
            <person name="Sayadi A."/>
        </authorList>
    </citation>
    <scope>NUCLEOTIDE SEQUENCE [LARGE SCALE GENOMIC DNA]</scope>
</reference>
<accession>A0A653C0J8</accession>
<feature type="non-terminal residue" evidence="1">
    <location>
        <position position="1"/>
    </location>
</feature>
<organism evidence="1 2">
    <name type="scientific">Callosobruchus maculatus</name>
    <name type="common">Southern cowpea weevil</name>
    <name type="synonym">Pulse bruchid</name>
    <dbReference type="NCBI Taxonomy" id="64391"/>
    <lineage>
        <taxon>Eukaryota</taxon>
        <taxon>Metazoa</taxon>
        <taxon>Ecdysozoa</taxon>
        <taxon>Arthropoda</taxon>
        <taxon>Hexapoda</taxon>
        <taxon>Insecta</taxon>
        <taxon>Pterygota</taxon>
        <taxon>Neoptera</taxon>
        <taxon>Endopterygota</taxon>
        <taxon>Coleoptera</taxon>
        <taxon>Polyphaga</taxon>
        <taxon>Cucujiformia</taxon>
        <taxon>Chrysomeloidea</taxon>
        <taxon>Chrysomelidae</taxon>
        <taxon>Bruchinae</taxon>
        <taxon>Bruchini</taxon>
        <taxon>Callosobruchus</taxon>
    </lineage>
</organism>
<dbReference type="Proteomes" id="UP000410492">
    <property type="component" value="Unassembled WGS sequence"/>
</dbReference>